<evidence type="ECO:0000313" key="14">
    <source>
        <dbReference type="Proteomes" id="UP000031866"/>
    </source>
</evidence>
<dbReference type="InterPro" id="IPR001789">
    <property type="entry name" value="Sig_transdc_resp-reg_receiver"/>
</dbReference>
<evidence type="ECO:0000256" key="8">
    <source>
        <dbReference type="ARBA" id="ARBA00023163"/>
    </source>
</evidence>
<dbReference type="PRINTS" id="PR00032">
    <property type="entry name" value="HTHARAC"/>
</dbReference>
<dbReference type="Gene3D" id="1.10.10.60">
    <property type="entry name" value="Homeodomain-like"/>
    <property type="match status" value="2"/>
</dbReference>
<dbReference type="SUPFAM" id="SSF52172">
    <property type="entry name" value="CheY-like"/>
    <property type="match status" value="1"/>
</dbReference>
<evidence type="ECO:0000256" key="5">
    <source>
        <dbReference type="ARBA" id="ARBA00023012"/>
    </source>
</evidence>
<dbReference type="Proteomes" id="UP000031866">
    <property type="component" value="Chromosome"/>
</dbReference>
<dbReference type="GO" id="GO:0043565">
    <property type="term" value="F:sequence-specific DNA binding"/>
    <property type="evidence" value="ECO:0007669"/>
    <property type="project" value="InterPro"/>
</dbReference>
<accession>A0A0B5QF41</accession>
<evidence type="ECO:0000256" key="4">
    <source>
        <dbReference type="ARBA" id="ARBA00022553"/>
    </source>
</evidence>
<evidence type="ECO:0000256" key="1">
    <source>
        <dbReference type="ARBA" id="ARBA00004496"/>
    </source>
</evidence>
<dbReference type="Pfam" id="PF12833">
    <property type="entry name" value="HTH_18"/>
    <property type="match status" value="1"/>
</dbReference>
<dbReference type="Gene3D" id="3.40.50.2300">
    <property type="match status" value="1"/>
</dbReference>
<evidence type="ECO:0000256" key="7">
    <source>
        <dbReference type="ARBA" id="ARBA00023125"/>
    </source>
</evidence>
<dbReference type="STRING" id="1520.LF65_04380"/>
<dbReference type="PANTHER" id="PTHR42713">
    <property type="entry name" value="HISTIDINE KINASE-RELATED"/>
    <property type="match status" value="1"/>
</dbReference>
<proteinExistence type="predicted"/>
<dbReference type="RefSeq" id="WP_041898934.1">
    <property type="nucleotide sequence ID" value="NZ_CP010086.2"/>
</dbReference>
<evidence type="ECO:0000259" key="11">
    <source>
        <dbReference type="PROSITE" id="PS01124"/>
    </source>
</evidence>
<keyword evidence="4 10" id="KW-0597">Phosphoprotein</keyword>
<dbReference type="SUPFAM" id="SSF46689">
    <property type="entry name" value="Homeodomain-like"/>
    <property type="match status" value="2"/>
</dbReference>
<feature type="domain" description="Response regulatory" evidence="12">
    <location>
        <begin position="3"/>
        <end position="120"/>
    </location>
</feature>
<evidence type="ECO:0000256" key="9">
    <source>
        <dbReference type="ARBA" id="ARBA00024867"/>
    </source>
</evidence>
<dbReference type="PROSITE" id="PS01124">
    <property type="entry name" value="HTH_ARAC_FAMILY_2"/>
    <property type="match status" value="1"/>
</dbReference>
<dbReference type="GO" id="GO:0000160">
    <property type="term" value="P:phosphorelay signal transduction system"/>
    <property type="evidence" value="ECO:0007669"/>
    <property type="project" value="UniProtKB-KW"/>
</dbReference>
<dbReference type="InterPro" id="IPR051552">
    <property type="entry name" value="HptR"/>
</dbReference>
<dbReference type="SMART" id="SM00342">
    <property type="entry name" value="HTH_ARAC"/>
    <property type="match status" value="1"/>
</dbReference>
<evidence type="ECO:0000313" key="13">
    <source>
        <dbReference type="EMBL" id="AJH00920.1"/>
    </source>
</evidence>
<comment type="function">
    <text evidence="9">May play the central regulatory role in sporulation. It may be an element of the effector pathway responsible for the activation of sporulation genes in response to nutritional stress. Spo0A may act in concert with spo0H (a sigma factor) to control the expression of some genes that are critical to the sporulation process.</text>
</comment>
<dbReference type="InterPro" id="IPR018060">
    <property type="entry name" value="HTH_AraC"/>
</dbReference>
<dbReference type="InterPro" id="IPR020449">
    <property type="entry name" value="Tscrpt_reg_AraC-type_HTH"/>
</dbReference>
<evidence type="ECO:0000259" key="12">
    <source>
        <dbReference type="PROSITE" id="PS50110"/>
    </source>
</evidence>
<dbReference type="AlphaFoldDB" id="A0A0B5QF41"/>
<dbReference type="PROSITE" id="PS00041">
    <property type="entry name" value="HTH_ARAC_FAMILY_1"/>
    <property type="match status" value="1"/>
</dbReference>
<dbReference type="KEGG" id="cbei:LF65_04380"/>
<reference evidence="14" key="1">
    <citation type="submission" date="2014-12" db="EMBL/GenBank/DDBJ databases">
        <title>Genome sequence of Clostridium beijerinckii strain 59B.</title>
        <authorList>
            <person name="Little G.T."/>
            <person name="Minton N.P."/>
        </authorList>
    </citation>
    <scope>NUCLEOTIDE SEQUENCE [LARGE SCALE GENOMIC DNA]</scope>
    <source>
        <strain evidence="14">59B</strain>
    </source>
</reference>
<gene>
    <name evidence="13" type="ORF">LF65_04380</name>
</gene>
<dbReference type="EMBL" id="CP010086">
    <property type="protein sequence ID" value="AJH00920.1"/>
    <property type="molecule type" value="Genomic_DNA"/>
</dbReference>
<comment type="subcellular location">
    <subcellularLocation>
        <location evidence="1">Cytoplasm</location>
    </subcellularLocation>
</comment>
<keyword evidence="7" id="KW-0238">DNA-binding</keyword>
<keyword evidence="3" id="KW-0963">Cytoplasm</keyword>
<keyword evidence="5" id="KW-0902">Two-component regulatory system</keyword>
<dbReference type="PROSITE" id="PS50110">
    <property type="entry name" value="RESPONSE_REGULATORY"/>
    <property type="match status" value="1"/>
</dbReference>
<dbReference type="PANTHER" id="PTHR42713:SF3">
    <property type="entry name" value="TRANSCRIPTIONAL REGULATORY PROTEIN HPTR"/>
    <property type="match status" value="1"/>
</dbReference>
<feature type="modified residue" description="4-aspartylphosphate" evidence="10">
    <location>
        <position position="55"/>
    </location>
</feature>
<dbReference type="InterPro" id="IPR009057">
    <property type="entry name" value="Homeodomain-like_sf"/>
</dbReference>
<dbReference type="GO" id="GO:0005737">
    <property type="term" value="C:cytoplasm"/>
    <property type="evidence" value="ECO:0007669"/>
    <property type="project" value="UniProtKB-SubCell"/>
</dbReference>
<protein>
    <recommendedName>
        <fullName evidence="2">Stage 0 sporulation protein A homolog</fullName>
    </recommendedName>
</protein>
<evidence type="ECO:0000256" key="10">
    <source>
        <dbReference type="PROSITE-ProRule" id="PRU00169"/>
    </source>
</evidence>
<dbReference type="SMART" id="SM00448">
    <property type="entry name" value="REC"/>
    <property type="match status" value="1"/>
</dbReference>
<dbReference type="CDD" id="cd17536">
    <property type="entry name" value="REC_YesN-like"/>
    <property type="match status" value="1"/>
</dbReference>
<name>A0A0B5QF41_CLOBE</name>
<organism evidence="13 14">
    <name type="scientific">Clostridium beijerinckii</name>
    <name type="common">Clostridium MP</name>
    <dbReference type="NCBI Taxonomy" id="1520"/>
    <lineage>
        <taxon>Bacteria</taxon>
        <taxon>Bacillati</taxon>
        <taxon>Bacillota</taxon>
        <taxon>Clostridia</taxon>
        <taxon>Eubacteriales</taxon>
        <taxon>Clostridiaceae</taxon>
        <taxon>Clostridium</taxon>
    </lineage>
</organism>
<keyword evidence="8" id="KW-0804">Transcription</keyword>
<evidence type="ECO:0000256" key="3">
    <source>
        <dbReference type="ARBA" id="ARBA00022490"/>
    </source>
</evidence>
<feature type="domain" description="HTH araC/xylS-type" evidence="11">
    <location>
        <begin position="430"/>
        <end position="528"/>
    </location>
</feature>
<dbReference type="Pfam" id="PF00072">
    <property type="entry name" value="Response_reg"/>
    <property type="match status" value="1"/>
</dbReference>
<evidence type="ECO:0000256" key="6">
    <source>
        <dbReference type="ARBA" id="ARBA00023015"/>
    </source>
</evidence>
<evidence type="ECO:0000256" key="2">
    <source>
        <dbReference type="ARBA" id="ARBA00018672"/>
    </source>
</evidence>
<dbReference type="InterPro" id="IPR011006">
    <property type="entry name" value="CheY-like_superfamily"/>
</dbReference>
<sequence>MYNVIIVEDDAIVRTYLSDLLEWESHGMKVIGKFTNGREAKQFIEKQNVDIVITDVSMPVMSGIELIKYIKNTERLVKIIVLSCHSDYDFIREALKCGVSDYILKQYLTKENLLELLEKLIGEIEIKKDSATYDNEVNQAIKSNLLKNTFNGIIRSEKDIIEEVPSIGNIFNNAKYFVAIAKIDDFFVTSGELVNEQLKKYNLKVVEIIKATLMRNATGIVELTKNNEFTILLSFHVNEELGIILEKINEIMCNIRTEVMSAIQYSISIGISNLCSDFSQVADAYKRTQSMIEGYMLFDKGKIYSLKDQKKYSYSTLTLEDERDLLRAIIEENIDEAVVLIESYLNKFKTEYEEANALKVWIIDLVNILTRIAMKCEVNPQVLFGTDYIPYEEIELKQNIDDIKNWFVSIIKNMISIGSGENNLYRSEILKAVEYIERHCTEEIYLRDVANHVNISPNYFSMIFKKEIGVAFSEFLLNIRLEKSKVFLKKKGIKIYEAAFKAGFNNDQYFNRIFKQKYGVTPLAFKRQGEQLEKGK</sequence>
<keyword evidence="6" id="KW-0805">Transcription regulation</keyword>
<dbReference type="InterPro" id="IPR018062">
    <property type="entry name" value="HTH_AraC-typ_CS"/>
</dbReference>
<dbReference type="GO" id="GO:0003700">
    <property type="term" value="F:DNA-binding transcription factor activity"/>
    <property type="evidence" value="ECO:0007669"/>
    <property type="project" value="InterPro"/>
</dbReference>